<dbReference type="InterPro" id="IPR005561">
    <property type="entry name" value="ANTAR"/>
</dbReference>
<evidence type="ECO:0000256" key="5">
    <source>
        <dbReference type="SAM" id="MobiDB-lite"/>
    </source>
</evidence>
<feature type="domain" description="ANTAR" evidence="6">
    <location>
        <begin position="204"/>
        <end position="265"/>
    </location>
</feature>
<dbReference type="GO" id="GO:0016301">
    <property type="term" value="F:kinase activity"/>
    <property type="evidence" value="ECO:0007669"/>
    <property type="project" value="UniProtKB-KW"/>
</dbReference>
<dbReference type="GO" id="GO:0003723">
    <property type="term" value="F:RNA binding"/>
    <property type="evidence" value="ECO:0007669"/>
    <property type="project" value="InterPro"/>
</dbReference>
<keyword evidence="8" id="KW-1185">Reference proteome</keyword>
<dbReference type="InterPro" id="IPR011006">
    <property type="entry name" value="CheY-like_superfamily"/>
</dbReference>
<reference evidence="7 8" key="1">
    <citation type="submission" date="2020-04" db="EMBL/GenBank/DDBJ databases">
        <authorList>
            <person name="Klaysubun C."/>
            <person name="Duangmal K."/>
            <person name="Lipun K."/>
        </authorList>
    </citation>
    <scope>NUCLEOTIDE SEQUENCE [LARGE SCALE GENOMIC DNA]</scope>
    <source>
        <strain evidence="7 8">DSM 45300</strain>
    </source>
</reference>
<keyword evidence="4" id="KW-0804">Transcription</keyword>
<feature type="compositionally biased region" description="Basic and acidic residues" evidence="5">
    <location>
        <begin position="1"/>
        <end position="14"/>
    </location>
</feature>
<keyword evidence="1" id="KW-0808">Transferase</keyword>
<organism evidence="7 8">
    <name type="scientific">Pseudonocardia bannensis</name>
    <dbReference type="NCBI Taxonomy" id="630973"/>
    <lineage>
        <taxon>Bacteria</taxon>
        <taxon>Bacillati</taxon>
        <taxon>Actinomycetota</taxon>
        <taxon>Actinomycetes</taxon>
        <taxon>Pseudonocardiales</taxon>
        <taxon>Pseudonocardiaceae</taxon>
        <taxon>Pseudonocardia</taxon>
    </lineage>
</organism>
<evidence type="ECO:0000313" key="7">
    <source>
        <dbReference type="EMBL" id="NMH94458.1"/>
    </source>
</evidence>
<gene>
    <name evidence="7" type="ORF">HF519_23350</name>
</gene>
<dbReference type="InterPro" id="IPR029016">
    <property type="entry name" value="GAF-like_dom_sf"/>
</dbReference>
<evidence type="ECO:0000259" key="6">
    <source>
        <dbReference type="PROSITE" id="PS50921"/>
    </source>
</evidence>
<feature type="region of interest" description="Disordered" evidence="5">
    <location>
        <begin position="1"/>
        <end position="34"/>
    </location>
</feature>
<dbReference type="RefSeq" id="WP_169415143.1">
    <property type="nucleotide sequence ID" value="NZ_JAAXKZ010000112.1"/>
</dbReference>
<dbReference type="PIRSF" id="PIRSF036625">
    <property type="entry name" value="GAF_ANTAR"/>
    <property type="match status" value="1"/>
</dbReference>
<dbReference type="EMBL" id="JAAXKZ010000112">
    <property type="protein sequence ID" value="NMH94458.1"/>
    <property type="molecule type" value="Genomic_DNA"/>
</dbReference>
<dbReference type="Pfam" id="PF03861">
    <property type="entry name" value="ANTAR"/>
    <property type="match status" value="1"/>
</dbReference>
<comment type="caution">
    <text evidence="7">The sequence shown here is derived from an EMBL/GenBank/DDBJ whole genome shotgun (WGS) entry which is preliminary data.</text>
</comment>
<evidence type="ECO:0000256" key="3">
    <source>
        <dbReference type="ARBA" id="ARBA00023015"/>
    </source>
</evidence>
<dbReference type="SUPFAM" id="SSF55781">
    <property type="entry name" value="GAF domain-like"/>
    <property type="match status" value="1"/>
</dbReference>
<dbReference type="InterPro" id="IPR036388">
    <property type="entry name" value="WH-like_DNA-bd_sf"/>
</dbReference>
<evidence type="ECO:0000313" key="8">
    <source>
        <dbReference type="Proteomes" id="UP000586918"/>
    </source>
</evidence>
<dbReference type="Pfam" id="PF13185">
    <property type="entry name" value="GAF_2"/>
    <property type="match status" value="1"/>
</dbReference>
<dbReference type="InterPro" id="IPR012074">
    <property type="entry name" value="GAF_ANTAR"/>
</dbReference>
<evidence type="ECO:0000256" key="4">
    <source>
        <dbReference type="ARBA" id="ARBA00023163"/>
    </source>
</evidence>
<dbReference type="SUPFAM" id="SSF52172">
    <property type="entry name" value="CheY-like"/>
    <property type="match status" value="1"/>
</dbReference>
<name>A0A848DP06_9PSEU</name>
<dbReference type="Gene3D" id="1.10.10.10">
    <property type="entry name" value="Winged helix-like DNA-binding domain superfamily/Winged helix DNA-binding domain"/>
    <property type="match status" value="1"/>
</dbReference>
<accession>A0A848DP06</accession>
<dbReference type="InterPro" id="IPR003018">
    <property type="entry name" value="GAF"/>
</dbReference>
<sequence length="271" mass="28708">MRGEQAWQRDKAEFVRSAGSRAAGPGDTEFKRRRGDFGPLAAQFATLAAQLFSAGTAADVLDTIIHAAAALAPEADFVSITMRKNETEFETPVTTDELALQLDQAQYELQEGPCVDATRRGGSGISADPDLAESDQWPKFGPAAAELGVRSVLCFGLMPAAPTPRLGALNFYAREPRALLDVDRDTGLLLAAHAGAALAAARSVEAADLRAAQLEEALLSRDVIGQAKGMLMAQRGITAAQAFDVLRTASQYLNVKLAAIAEAIASRRVEL</sequence>
<dbReference type="PROSITE" id="PS50921">
    <property type="entry name" value="ANTAR"/>
    <property type="match status" value="1"/>
</dbReference>
<dbReference type="SMART" id="SM01012">
    <property type="entry name" value="ANTAR"/>
    <property type="match status" value="1"/>
</dbReference>
<evidence type="ECO:0000256" key="2">
    <source>
        <dbReference type="ARBA" id="ARBA00022777"/>
    </source>
</evidence>
<evidence type="ECO:0000256" key="1">
    <source>
        <dbReference type="ARBA" id="ARBA00022679"/>
    </source>
</evidence>
<dbReference type="Gene3D" id="3.30.450.40">
    <property type="match status" value="1"/>
</dbReference>
<dbReference type="AlphaFoldDB" id="A0A848DP06"/>
<keyword evidence="2" id="KW-0418">Kinase</keyword>
<proteinExistence type="predicted"/>
<keyword evidence="3" id="KW-0805">Transcription regulation</keyword>
<dbReference type="Proteomes" id="UP000586918">
    <property type="component" value="Unassembled WGS sequence"/>
</dbReference>
<protein>
    <submittedName>
        <fullName evidence="7">ANTAR domain-containing protein</fullName>
    </submittedName>
</protein>